<sequence length="1181" mass="128311">MVCHKVSLGDKYDLGKERIFVSGAQAIVRMLLMQRERDRRAGLNTAGFVSGYRGSPLAGLDHQLWKAGKQLSVADIVFQPGLNEELAATACWGSQQTELLGEGRHDGVFALWYGKGAGVDRTGDVFRHANLAGSSKHGGVLALMGDDHLAESSSVVHASEFAFVDAMVPILNPVGLQELIDYGIYGYALSRFAGTWTAIKCAKDNIESTASVDVTQERLKIVLPHIDMPPGGLNIRHEVNQLGQEERLHAYKRAAAAAFVRENGLNRIIWSGGRKPQLGIITVGASYLDVRQALADLGIDEERASALGIRLFKIACPWPLDGEHIKDFARGLQTVIAVEEKRPLIEVQLRENLYGTRMQPTIIGKKDEYGDQLFAPMGSLDPNHIAIAIGERVLKIIGPSDEIAARVARLHQLQARLASIRDIAGRAPGFCSGCPHNTSTRLPEGAIAGGGIGCHFMALWMDRGTVGFTTMGGEGAQWVGQAPFSRREHVFQNLGDGTYNHSGSLALRFAIAAGVNVTYKILYNDAVAMTGGQSHEGGLTVDMIAEQVRAEGVSRIAVVSDAPEKYDGTVRFPAGATIQHRNDLDQVQRSLQEVKGVSVLIYDQTCAAEKRRRRKRGALADPDRRVIINELVCEGCGDCGIKSNCASLQPLDTEFGRKRRIDQSSCNKDFSCVNGFCPAFVTVHGAKVKKLGGTVGDADPLAGVPEACLFPLDHGWSGVINGIGGTGVVTIGAVLGMAAHLEGKGSGIIDMAGLAQKGGAVFSYLRIAHAPCDIKAICVPAGKADLVLGCDLVVSGSRKVLAAVCEGHTLFLANMAEVMPGDFARSADFSLPVEQLKKAIRDAAGEARVHFFDATRTATVLFGNSIGANMFMLGMACQLGGLPVSVEAIEKAIALNGQAVAMNIAAFRWGRRAAHDPQYVHGLVKCSTPLADDRTEQTLDEIIARRTAFLADYQGRAYAERYRARILRLRAVEDKIVPGSTAVTQAAARNLFKLMAVKDEYEVARLYTDGSFRRQLAAEFESFDRLEFHLAPPIFARQDADGHLKKTRYGNWMIKGFSVLARLKRLRGTAFDPFGRTAERRMERRLLARYEADLDLIERVLAPGRVRIATELASIPFLIRGFGHVKEENAGKAEQERLRLLDSLEKDHSDQIPTCGEREKSVAKNRSSRVLHANSKELQFN</sequence>
<comment type="caution">
    <text evidence="9">The sequence shown here is derived from an EMBL/GenBank/DDBJ whole genome shotgun (WGS) entry which is preliminary data.</text>
</comment>
<dbReference type="InterPro" id="IPR017896">
    <property type="entry name" value="4Fe4S_Fe-S-bd"/>
</dbReference>
<evidence type="ECO:0000256" key="6">
    <source>
        <dbReference type="ARBA" id="ARBA00023014"/>
    </source>
</evidence>
<evidence type="ECO:0000256" key="7">
    <source>
        <dbReference type="SAM" id="MobiDB-lite"/>
    </source>
</evidence>
<evidence type="ECO:0000313" key="10">
    <source>
        <dbReference type="Proteomes" id="UP000239434"/>
    </source>
</evidence>
<dbReference type="GO" id="GO:0016625">
    <property type="term" value="F:oxidoreductase activity, acting on the aldehyde or oxo group of donors, iron-sulfur protein as acceptor"/>
    <property type="evidence" value="ECO:0007669"/>
    <property type="project" value="UniProtKB-ARBA"/>
</dbReference>
<evidence type="ECO:0000256" key="5">
    <source>
        <dbReference type="ARBA" id="ARBA00023004"/>
    </source>
</evidence>
<keyword evidence="2" id="KW-0479">Metal-binding</keyword>
<dbReference type="SUPFAM" id="SSF53323">
    <property type="entry name" value="Pyruvate-ferredoxin oxidoreductase, PFOR, domain III"/>
    <property type="match status" value="1"/>
</dbReference>
<reference evidence="9 10" key="1">
    <citation type="submission" date="2018-02" db="EMBL/GenBank/DDBJ databases">
        <title>The draft genome of Phyllobacterium sp. 1N-3.</title>
        <authorList>
            <person name="Liu L."/>
            <person name="Li L."/>
            <person name="Zhang X."/>
            <person name="Wang T."/>
            <person name="Liang L."/>
        </authorList>
    </citation>
    <scope>NUCLEOTIDE SEQUENCE [LARGE SCALE GENOMIC DNA]</scope>
    <source>
        <strain evidence="9 10">1N-3</strain>
    </source>
</reference>
<evidence type="ECO:0000256" key="1">
    <source>
        <dbReference type="ARBA" id="ARBA00022448"/>
    </source>
</evidence>
<dbReference type="Pfam" id="PF02775">
    <property type="entry name" value="TPP_enzyme_C"/>
    <property type="match status" value="1"/>
</dbReference>
<dbReference type="Gene3D" id="3.40.920.10">
    <property type="entry name" value="Pyruvate-ferredoxin oxidoreductase, PFOR, domain III"/>
    <property type="match status" value="1"/>
</dbReference>
<protein>
    <submittedName>
        <fullName evidence="9">Indolepyruvate ferredoxin oxidoreductase family protein</fullName>
    </submittedName>
</protein>
<feature type="compositionally biased region" description="Basic and acidic residues" evidence="7">
    <location>
        <begin position="1149"/>
        <end position="1162"/>
    </location>
</feature>
<dbReference type="Pfam" id="PF01558">
    <property type="entry name" value="POR"/>
    <property type="match status" value="1"/>
</dbReference>
<dbReference type="InterPro" id="IPR002880">
    <property type="entry name" value="Pyrv_Fd/Flavodoxin_OxRdtase_N"/>
</dbReference>
<dbReference type="InterPro" id="IPR009014">
    <property type="entry name" value="Transketo_C/PFOR_II"/>
</dbReference>
<keyword evidence="9" id="KW-0670">Pyruvate</keyword>
<proteinExistence type="predicted"/>
<evidence type="ECO:0000313" key="9">
    <source>
        <dbReference type="EMBL" id="PRD40692.1"/>
    </source>
</evidence>
<dbReference type="Proteomes" id="UP000239434">
    <property type="component" value="Unassembled WGS sequence"/>
</dbReference>
<organism evidence="9 10">
    <name type="scientific">Phyllobacterium phragmitis</name>
    <dbReference type="NCBI Taxonomy" id="2670329"/>
    <lineage>
        <taxon>Bacteria</taxon>
        <taxon>Pseudomonadati</taxon>
        <taxon>Pseudomonadota</taxon>
        <taxon>Alphaproteobacteria</taxon>
        <taxon>Hyphomicrobiales</taxon>
        <taxon>Phyllobacteriaceae</taxon>
        <taxon>Phyllobacterium</taxon>
    </lineage>
</organism>
<keyword evidence="4" id="KW-0560">Oxidoreductase</keyword>
<keyword evidence="3" id="KW-0249">Electron transport</keyword>
<dbReference type="PROSITE" id="PS51379">
    <property type="entry name" value="4FE4S_FER_2"/>
    <property type="match status" value="1"/>
</dbReference>
<dbReference type="SUPFAM" id="SSF52518">
    <property type="entry name" value="Thiamin diphosphate-binding fold (THDP-binding)"/>
    <property type="match status" value="2"/>
</dbReference>
<dbReference type="GO" id="GO:0051539">
    <property type="term" value="F:4 iron, 4 sulfur cluster binding"/>
    <property type="evidence" value="ECO:0007669"/>
    <property type="project" value="UniProtKB-KW"/>
</dbReference>
<dbReference type="InterPro" id="IPR051457">
    <property type="entry name" value="2-oxoacid:Fd_oxidoreductase"/>
</dbReference>
<keyword evidence="2" id="KW-0004">4Fe-4S</keyword>
<dbReference type="GO" id="GO:0030976">
    <property type="term" value="F:thiamine pyrophosphate binding"/>
    <property type="evidence" value="ECO:0007669"/>
    <property type="project" value="InterPro"/>
</dbReference>
<dbReference type="InterPro" id="IPR029061">
    <property type="entry name" value="THDP-binding"/>
</dbReference>
<dbReference type="NCBIfam" id="NF009589">
    <property type="entry name" value="PRK13030.1"/>
    <property type="match status" value="1"/>
</dbReference>
<feature type="domain" description="4Fe-4S ferredoxin-type" evidence="8">
    <location>
        <begin position="624"/>
        <end position="656"/>
    </location>
</feature>
<dbReference type="GO" id="GO:0045333">
    <property type="term" value="P:cellular respiration"/>
    <property type="evidence" value="ECO:0007669"/>
    <property type="project" value="UniProtKB-ARBA"/>
</dbReference>
<dbReference type="EMBL" id="PVBR01000034">
    <property type="protein sequence ID" value="PRD40692.1"/>
    <property type="molecule type" value="Genomic_DNA"/>
</dbReference>
<keyword evidence="6" id="KW-0411">Iron-sulfur</keyword>
<dbReference type="NCBIfam" id="NF009588">
    <property type="entry name" value="PRK13029.1"/>
    <property type="match status" value="1"/>
</dbReference>
<dbReference type="Pfam" id="PF20169">
    <property type="entry name" value="DUF6537"/>
    <property type="match status" value="1"/>
</dbReference>
<evidence type="ECO:0000259" key="8">
    <source>
        <dbReference type="PROSITE" id="PS51379"/>
    </source>
</evidence>
<gene>
    <name evidence="9" type="ORF">C5748_25560</name>
</gene>
<dbReference type="CDD" id="cd07034">
    <property type="entry name" value="TPP_PYR_PFOR_IOR-alpha_like"/>
    <property type="match status" value="1"/>
</dbReference>
<name>A0A2S9IJL7_9HYPH</name>
<evidence type="ECO:0000256" key="4">
    <source>
        <dbReference type="ARBA" id="ARBA00023002"/>
    </source>
</evidence>
<accession>A0A2S9IJL7</accession>
<dbReference type="SUPFAM" id="SSF52922">
    <property type="entry name" value="TK C-terminal domain-like"/>
    <property type="match status" value="1"/>
</dbReference>
<dbReference type="RefSeq" id="WP_105745620.1">
    <property type="nucleotide sequence ID" value="NZ_PVBR01000034.1"/>
</dbReference>
<keyword evidence="10" id="KW-1185">Reference proteome</keyword>
<dbReference type="AlphaFoldDB" id="A0A2S9IJL7"/>
<dbReference type="InterPro" id="IPR019752">
    <property type="entry name" value="Pyrv/ketoisovalerate_OxRed_cat"/>
</dbReference>
<dbReference type="InterPro" id="IPR011766">
    <property type="entry name" value="TPP_enzyme_TPP-bd"/>
</dbReference>
<dbReference type="InterPro" id="IPR002869">
    <property type="entry name" value="Pyrv_flavodox_OxRed_cen"/>
</dbReference>
<keyword evidence="1" id="KW-0813">Transport</keyword>
<dbReference type="Gene3D" id="3.40.50.970">
    <property type="match status" value="1"/>
</dbReference>
<dbReference type="PANTHER" id="PTHR48084:SF3">
    <property type="entry name" value="SUBUNIT OF PYRUVATE:FLAVODOXIN OXIDOREDUCTASE"/>
    <property type="match status" value="1"/>
</dbReference>
<feature type="region of interest" description="Disordered" evidence="7">
    <location>
        <begin position="1149"/>
        <end position="1168"/>
    </location>
</feature>
<evidence type="ECO:0000256" key="3">
    <source>
        <dbReference type="ARBA" id="ARBA00022982"/>
    </source>
</evidence>
<evidence type="ECO:0000256" key="2">
    <source>
        <dbReference type="ARBA" id="ARBA00022485"/>
    </source>
</evidence>
<keyword evidence="5" id="KW-0408">Iron</keyword>
<dbReference type="InterPro" id="IPR046667">
    <property type="entry name" value="DUF6537"/>
</dbReference>
<dbReference type="PANTHER" id="PTHR48084">
    <property type="entry name" value="2-OXOGLUTARATE OXIDOREDUCTASE SUBUNIT KORB-RELATED"/>
    <property type="match status" value="1"/>
</dbReference>
<dbReference type="GO" id="GO:0044281">
    <property type="term" value="P:small molecule metabolic process"/>
    <property type="evidence" value="ECO:0007669"/>
    <property type="project" value="UniProtKB-ARBA"/>
</dbReference>